<reference evidence="1" key="1">
    <citation type="journal article" date="2017" name="Nature">
        <title>The sunflower genome provides insights into oil metabolism, flowering and Asterid evolution.</title>
        <authorList>
            <person name="Badouin H."/>
            <person name="Gouzy J."/>
            <person name="Grassa C.J."/>
            <person name="Murat F."/>
            <person name="Staton S.E."/>
            <person name="Cottret L."/>
            <person name="Lelandais-Briere C."/>
            <person name="Owens G.L."/>
            <person name="Carrere S."/>
            <person name="Mayjonade B."/>
            <person name="Legrand L."/>
            <person name="Gill N."/>
            <person name="Kane N.C."/>
            <person name="Bowers J.E."/>
            <person name="Hubner S."/>
            <person name="Bellec A."/>
            <person name="Berard A."/>
            <person name="Berges H."/>
            <person name="Blanchet N."/>
            <person name="Boniface M.C."/>
            <person name="Brunel D."/>
            <person name="Catrice O."/>
            <person name="Chaidir N."/>
            <person name="Claudel C."/>
            <person name="Donnadieu C."/>
            <person name="Faraut T."/>
            <person name="Fievet G."/>
            <person name="Helmstetter N."/>
            <person name="King M."/>
            <person name="Knapp S.J."/>
            <person name="Lai Z."/>
            <person name="Le Paslier M.C."/>
            <person name="Lippi Y."/>
            <person name="Lorenzon L."/>
            <person name="Mandel J.R."/>
            <person name="Marage G."/>
            <person name="Marchand G."/>
            <person name="Marquand E."/>
            <person name="Bret-Mestries E."/>
            <person name="Morien E."/>
            <person name="Nambeesan S."/>
            <person name="Nguyen T."/>
            <person name="Pegot-Espagnet P."/>
            <person name="Pouilly N."/>
            <person name="Raftis F."/>
            <person name="Sallet E."/>
            <person name="Schiex T."/>
            <person name="Thomas J."/>
            <person name="Vandecasteele C."/>
            <person name="Vares D."/>
            <person name="Vear F."/>
            <person name="Vautrin S."/>
            <person name="Crespi M."/>
            <person name="Mangin B."/>
            <person name="Burke J.M."/>
            <person name="Salse J."/>
            <person name="Munos S."/>
            <person name="Vincourt P."/>
            <person name="Rieseberg L.H."/>
            <person name="Langlade N.B."/>
        </authorList>
    </citation>
    <scope>NUCLEOTIDE SEQUENCE</scope>
    <source>
        <tissue evidence="1">Leaves</tissue>
    </source>
</reference>
<dbReference type="EMBL" id="MNCJ02000332">
    <property type="protein sequence ID" value="KAF5757797.1"/>
    <property type="molecule type" value="Genomic_DNA"/>
</dbReference>
<organism evidence="1 2">
    <name type="scientific">Helianthus annuus</name>
    <name type="common">Common sunflower</name>
    <dbReference type="NCBI Taxonomy" id="4232"/>
    <lineage>
        <taxon>Eukaryota</taxon>
        <taxon>Viridiplantae</taxon>
        <taxon>Streptophyta</taxon>
        <taxon>Embryophyta</taxon>
        <taxon>Tracheophyta</taxon>
        <taxon>Spermatophyta</taxon>
        <taxon>Magnoliopsida</taxon>
        <taxon>eudicotyledons</taxon>
        <taxon>Gunneridae</taxon>
        <taxon>Pentapetalae</taxon>
        <taxon>asterids</taxon>
        <taxon>campanulids</taxon>
        <taxon>Asterales</taxon>
        <taxon>Asteraceae</taxon>
        <taxon>Asteroideae</taxon>
        <taxon>Heliantheae alliance</taxon>
        <taxon>Heliantheae</taxon>
        <taxon>Helianthus</taxon>
    </lineage>
</organism>
<evidence type="ECO:0000313" key="1">
    <source>
        <dbReference type="EMBL" id="KAF5757797.1"/>
    </source>
</evidence>
<proteinExistence type="predicted"/>
<keyword evidence="2" id="KW-1185">Reference proteome</keyword>
<sequence length="101" mass="12262">MQHDNHVILRYKIKTKTYKDLRYNAWLFKRFEKVVNRVGDHEDQRELQQDKCEGGFVGGVSIDKYAERMFFMYASAYIHFLGYSLEWRYETIIILGWCCHI</sequence>
<dbReference type="Gramene" id="mRNA:HanXRQr2_Chr17g0830941">
    <property type="protein sequence ID" value="CDS:HanXRQr2_Chr17g0830941.1"/>
    <property type="gene ID" value="HanXRQr2_Chr17g0830941"/>
</dbReference>
<dbReference type="AlphaFoldDB" id="A0A9K3GVV9"/>
<reference evidence="1" key="2">
    <citation type="submission" date="2020-06" db="EMBL/GenBank/DDBJ databases">
        <title>Helianthus annuus Genome sequencing and assembly Release 2.</title>
        <authorList>
            <person name="Gouzy J."/>
            <person name="Langlade N."/>
            <person name="Munos S."/>
        </authorList>
    </citation>
    <scope>NUCLEOTIDE SEQUENCE</scope>
    <source>
        <tissue evidence="1">Leaves</tissue>
    </source>
</reference>
<gene>
    <name evidence="1" type="ORF">HanXRQr2_Chr17g0830941</name>
</gene>
<evidence type="ECO:0000313" key="2">
    <source>
        <dbReference type="Proteomes" id="UP000215914"/>
    </source>
</evidence>
<dbReference type="Proteomes" id="UP000215914">
    <property type="component" value="Unassembled WGS sequence"/>
</dbReference>
<accession>A0A9K3GVV9</accession>
<name>A0A9K3GVV9_HELAN</name>
<protein>
    <submittedName>
        <fullName evidence="1">Uncharacterized protein</fullName>
    </submittedName>
</protein>
<comment type="caution">
    <text evidence="1">The sequence shown here is derived from an EMBL/GenBank/DDBJ whole genome shotgun (WGS) entry which is preliminary data.</text>
</comment>